<comment type="caution">
    <text evidence="1">The sequence shown here is derived from an EMBL/GenBank/DDBJ whole genome shotgun (WGS) entry which is preliminary data.</text>
</comment>
<sequence>MLCVIAKTTRDGDWPAATFMDEVAVAALAAAIDKASLFQFRYQITYLRRQAFSKLRVREFAQA</sequence>
<protein>
    <submittedName>
        <fullName evidence="1">Uncharacterized protein</fullName>
    </submittedName>
</protein>
<gene>
    <name evidence="1" type="ORF">DF3PA_10151</name>
</gene>
<evidence type="ECO:0000313" key="2">
    <source>
        <dbReference type="Proteomes" id="UP000326641"/>
    </source>
</evidence>
<dbReference type="AlphaFoldDB" id="A0A564W983"/>
<dbReference type="Proteomes" id="UP000326641">
    <property type="component" value="Unassembled WGS sequence"/>
</dbReference>
<proteinExistence type="predicted"/>
<accession>A0A564W983</accession>
<reference evidence="1" key="1">
    <citation type="submission" date="2018-11" db="EMBL/GenBank/DDBJ databases">
        <authorList>
            <person name="Onetto C."/>
        </authorList>
    </citation>
    <scope>NUCLEOTIDE SEQUENCE [LARGE SCALE GENOMIC DNA]</scope>
</reference>
<dbReference type="EMBL" id="UXAT02000001">
    <property type="protein sequence ID" value="VUX45026.1"/>
    <property type="molecule type" value="Genomic_DNA"/>
</dbReference>
<evidence type="ECO:0000313" key="1">
    <source>
        <dbReference type="EMBL" id="VUX45026.1"/>
    </source>
</evidence>
<name>A0A564W983_9PROT</name>
<keyword evidence="2" id="KW-1185">Reference proteome</keyword>
<organism evidence="1 2">
    <name type="scientific">Candidatus Defluviicoccus seviourii</name>
    <dbReference type="NCBI Taxonomy" id="2565273"/>
    <lineage>
        <taxon>Bacteria</taxon>
        <taxon>Pseudomonadati</taxon>
        <taxon>Pseudomonadota</taxon>
        <taxon>Alphaproteobacteria</taxon>
        <taxon>Rhodospirillales</taxon>
        <taxon>Rhodospirillaceae</taxon>
        <taxon>Defluviicoccus</taxon>
    </lineage>
</organism>